<evidence type="ECO:0000313" key="2">
    <source>
        <dbReference type="Proteomes" id="UP000018211"/>
    </source>
</evidence>
<gene>
    <name evidence="1" type="ORF">VIBNISOn1_p0169</name>
</gene>
<dbReference type="AlphaFoldDB" id="A0AAV2W1K4"/>
<organism evidence="1 2">
    <name type="scientific">Vibrio nigripulchritudo SOn1</name>
    <dbReference type="NCBI Taxonomy" id="1238450"/>
    <lineage>
        <taxon>Bacteria</taxon>
        <taxon>Pseudomonadati</taxon>
        <taxon>Pseudomonadota</taxon>
        <taxon>Gammaproteobacteria</taxon>
        <taxon>Vibrionales</taxon>
        <taxon>Vibrionaceae</taxon>
        <taxon>Vibrio</taxon>
    </lineage>
</organism>
<dbReference type="Proteomes" id="UP000018211">
    <property type="component" value="Unassembled WGS sequence"/>
</dbReference>
<proteinExistence type="predicted"/>
<protein>
    <submittedName>
        <fullName evidence="1">Uncharacterized protein</fullName>
    </submittedName>
</protein>
<evidence type="ECO:0000313" key="1">
    <source>
        <dbReference type="EMBL" id="CCO50332.1"/>
    </source>
</evidence>
<dbReference type="EMBL" id="CAOF01000200">
    <property type="protein sequence ID" value="CCO50332.1"/>
    <property type="molecule type" value="Genomic_DNA"/>
</dbReference>
<accession>A0AAV2W1K4</accession>
<reference evidence="1 2" key="1">
    <citation type="journal article" date="2013" name="ISME J.">
        <title>Comparative genomics of pathogenic lineages of Vibrio nigripulchritudo identifies virulence-associated traits.</title>
        <authorList>
            <person name="Goudenege D."/>
            <person name="Labreuche Y."/>
            <person name="Krin E."/>
            <person name="Ansquer D."/>
            <person name="Mangenot S."/>
            <person name="Calteau A."/>
            <person name="Medigue C."/>
            <person name="Mazel D."/>
            <person name="Polz M.F."/>
            <person name="Le Roux F."/>
        </authorList>
    </citation>
    <scope>NUCLEOTIDE SEQUENCE [LARGE SCALE GENOMIC DNA]</scope>
    <source>
        <strain evidence="1 2">SOn1</strain>
    </source>
</reference>
<comment type="caution">
    <text evidence="1">The sequence shown here is derived from an EMBL/GenBank/DDBJ whole genome shotgun (WGS) entry which is preliminary data.</text>
</comment>
<name>A0AAV2W1K4_9VIBR</name>
<sequence length="52" mass="6171">MFDFFYQSWVQTIILLVNDDKCAFNFLRDFWAHSGGQVTFGFQYSAVVFHLL</sequence>